<keyword evidence="3" id="KW-1003">Cell membrane</keyword>
<keyword evidence="5 7" id="KW-1133">Transmembrane helix</keyword>
<organism evidence="8 9">
    <name type="scientific">Myxococcus llanfairpwllgwyngyllgogerychwyrndrobwllllantysiliogogogochensis</name>
    <dbReference type="NCBI Taxonomy" id="2590453"/>
    <lineage>
        <taxon>Bacteria</taxon>
        <taxon>Pseudomonadati</taxon>
        <taxon>Myxococcota</taxon>
        <taxon>Myxococcia</taxon>
        <taxon>Myxococcales</taxon>
        <taxon>Cystobacterineae</taxon>
        <taxon>Myxococcaceae</taxon>
        <taxon>Myxococcus</taxon>
    </lineage>
</organism>
<evidence type="ECO:0000256" key="7">
    <source>
        <dbReference type="SAM" id="Phobius"/>
    </source>
</evidence>
<dbReference type="Pfam" id="PF03994">
    <property type="entry name" value="DUF350"/>
    <property type="match status" value="1"/>
</dbReference>
<evidence type="ECO:0000256" key="5">
    <source>
        <dbReference type="ARBA" id="ARBA00022989"/>
    </source>
</evidence>
<dbReference type="OrthoDB" id="7659179at2"/>
<gene>
    <name evidence="8" type="ORF">FJV41_38605</name>
</gene>
<evidence type="ECO:0000256" key="6">
    <source>
        <dbReference type="ARBA" id="ARBA00023136"/>
    </source>
</evidence>
<sequence>MLLLGVVVSWQGVLASVIYSLIGLAVFVAGFFVIRLIMPFDVHKELEVDQNTAVGIVIGSFILGLSIIVAAAIGG</sequence>
<evidence type="ECO:0000256" key="4">
    <source>
        <dbReference type="ARBA" id="ARBA00022692"/>
    </source>
</evidence>
<proteinExistence type="inferred from homology"/>
<keyword evidence="4 7" id="KW-0812">Transmembrane</keyword>
<keyword evidence="9" id="KW-1185">Reference proteome</keyword>
<dbReference type="InterPro" id="IPR007140">
    <property type="entry name" value="DUF350"/>
</dbReference>
<evidence type="ECO:0000256" key="3">
    <source>
        <dbReference type="ARBA" id="ARBA00022475"/>
    </source>
</evidence>
<evidence type="ECO:0000313" key="8">
    <source>
        <dbReference type="EMBL" id="TQF10608.1"/>
    </source>
</evidence>
<dbReference type="AlphaFoldDB" id="A0A540WNK0"/>
<evidence type="ECO:0000256" key="1">
    <source>
        <dbReference type="ARBA" id="ARBA00004651"/>
    </source>
</evidence>
<dbReference type="GO" id="GO:0005886">
    <property type="term" value="C:plasma membrane"/>
    <property type="evidence" value="ECO:0007669"/>
    <property type="project" value="UniProtKB-SubCell"/>
</dbReference>
<comment type="subcellular location">
    <subcellularLocation>
        <location evidence="1">Cell membrane</location>
        <topology evidence="1">Multi-pass membrane protein</topology>
    </subcellularLocation>
</comment>
<evidence type="ECO:0000256" key="2">
    <source>
        <dbReference type="ARBA" id="ARBA00005779"/>
    </source>
</evidence>
<dbReference type="Proteomes" id="UP000315369">
    <property type="component" value="Unassembled WGS sequence"/>
</dbReference>
<protein>
    <submittedName>
        <fullName evidence="8">DUF350 domain-containing protein</fullName>
    </submittedName>
</protein>
<accession>A0A540WNK0</accession>
<feature type="transmembrane region" description="Helical" evidence="7">
    <location>
        <begin position="12"/>
        <end position="34"/>
    </location>
</feature>
<feature type="transmembrane region" description="Helical" evidence="7">
    <location>
        <begin position="54"/>
        <end position="73"/>
    </location>
</feature>
<comment type="similarity">
    <text evidence="2">Belongs to the UPF0719 family.</text>
</comment>
<dbReference type="RefSeq" id="WP_141647619.1">
    <property type="nucleotide sequence ID" value="NZ_VIFM01000243.1"/>
</dbReference>
<dbReference type="EMBL" id="VIFM01000243">
    <property type="protein sequence ID" value="TQF10608.1"/>
    <property type="molecule type" value="Genomic_DNA"/>
</dbReference>
<evidence type="ECO:0000313" key="9">
    <source>
        <dbReference type="Proteomes" id="UP000315369"/>
    </source>
</evidence>
<reference evidence="8 9" key="1">
    <citation type="submission" date="2019-06" db="EMBL/GenBank/DDBJ databases">
        <authorList>
            <person name="Livingstone P."/>
            <person name="Whitworth D."/>
        </authorList>
    </citation>
    <scope>NUCLEOTIDE SEQUENCE [LARGE SCALE GENOMIC DNA]</scope>
    <source>
        <strain evidence="8 9">AM401</strain>
    </source>
</reference>
<keyword evidence="6 7" id="KW-0472">Membrane</keyword>
<comment type="caution">
    <text evidence="8">The sequence shown here is derived from an EMBL/GenBank/DDBJ whole genome shotgun (WGS) entry which is preliminary data.</text>
</comment>
<name>A0A540WNK0_9BACT</name>